<evidence type="ECO:0000313" key="4">
    <source>
        <dbReference type="Proteomes" id="UP000004578"/>
    </source>
</evidence>
<dbReference type="InterPro" id="IPR036397">
    <property type="entry name" value="RNaseH_sf"/>
</dbReference>
<dbReference type="EMBL" id="AKFS01000291">
    <property type="protein sequence ID" value="EJF36501.1"/>
    <property type="molecule type" value="Genomic_DNA"/>
</dbReference>
<name>J0WIW4_9ACTO</name>
<evidence type="ECO:0000256" key="1">
    <source>
        <dbReference type="SAM" id="MobiDB-lite"/>
    </source>
</evidence>
<reference evidence="3 4" key="1">
    <citation type="submission" date="2012-05" db="EMBL/GenBank/DDBJ databases">
        <authorList>
            <person name="Harkins D.M."/>
            <person name="Madupu R."/>
            <person name="Durkin A.S."/>
            <person name="Torralba M."/>
            <person name="Methe B."/>
            <person name="Sutton G.G."/>
            <person name="Nelson K.E."/>
        </authorList>
    </citation>
    <scope>NUCLEOTIDE SEQUENCE [LARGE SCALE GENOMIC DNA]</scope>
    <source>
        <strain evidence="3 4">F0490</strain>
    </source>
</reference>
<evidence type="ECO:0000313" key="3">
    <source>
        <dbReference type="EMBL" id="EJF36501.1"/>
    </source>
</evidence>
<dbReference type="Pfam" id="PF13683">
    <property type="entry name" value="rve_3"/>
    <property type="match status" value="1"/>
</dbReference>
<dbReference type="Proteomes" id="UP000004578">
    <property type="component" value="Unassembled WGS sequence"/>
</dbReference>
<sequence>MARARAFFEANGIGRITRLVTDNGSAYRSTAFNDAVRDFVGRHQRTRPYTPRHNGKVERYNRILAEEFPYARPSTSEEQRRDQLGQWPTHYNYHRPHTATAGNPPASSLPTPANNVTPSYS</sequence>
<feature type="compositionally biased region" description="Polar residues" evidence="1">
    <location>
        <begin position="105"/>
        <end position="121"/>
    </location>
</feature>
<feature type="region of interest" description="Disordered" evidence="1">
    <location>
        <begin position="71"/>
        <end position="121"/>
    </location>
</feature>
<dbReference type="SUPFAM" id="SSF53098">
    <property type="entry name" value="Ribonuclease H-like"/>
    <property type="match status" value="1"/>
</dbReference>
<proteinExistence type="predicted"/>
<dbReference type="Gene3D" id="3.30.420.10">
    <property type="entry name" value="Ribonuclease H-like superfamily/Ribonuclease H"/>
    <property type="match status" value="1"/>
</dbReference>
<comment type="caution">
    <text evidence="3">The sequence shown here is derived from an EMBL/GenBank/DDBJ whole genome shotgun (WGS) entry which is preliminary data.</text>
</comment>
<protein>
    <submittedName>
        <fullName evidence="3">Integrase core domain protein</fullName>
    </submittedName>
</protein>
<evidence type="ECO:0000259" key="2">
    <source>
        <dbReference type="PROSITE" id="PS50994"/>
    </source>
</evidence>
<gene>
    <name evidence="3" type="ORF">HMPREF1317_0385</name>
</gene>
<dbReference type="PROSITE" id="PS50994">
    <property type="entry name" value="INTEGRASE"/>
    <property type="match status" value="1"/>
</dbReference>
<dbReference type="GO" id="GO:0015074">
    <property type="term" value="P:DNA integration"/>
    <property type="evidence" value="ECO:0007669"/>
    <property type="project" value="InterPro"/>
</dbReference>
<organism evidence="3 4">
    <name type="scientific">Schaalia georgiae F0490</name>
    <dbReference type="NCBI Taxonomy" id="1125717"/>
    <lineage>
        <taxon>Bacteria</taxon>
        <taxon>Bacillati</taxon>
        <taxon>Actinomycetota</taxon>
        <taxon>Actinomycetes</taxon>
        <taxon>Actinomycetales</taxon>
        <taxon>Actinomycetaceae</taxon>
        <taxon>Schaalia</taxon>
    </lineage>
</organism>
<dbReference type="AlphaFoldDB" id="J0WIW4"/>
<accession>J0WIW4</accession>
<dbReference type="InterPro" id="IPR012337">
    <property type="entry name" value="RNaseH-like_sf"/>
</dbReference>
<keyword evidence="4" id="KW-1185">Reference proteome</keyword>
<dbReference type="InterPro" id="IPR001584">
    <property type="entry name" value="Integrase_cat-core"/>
</dbReference>
<feature type="domain" description="Integrase catalytic" evidence="2">
    <location>
        <begin position="1"/>
        <end position="113"/>
    </location>
</feature>
<dbReference type="GO" id="GO:0003676">
    <property type="term" value="F:nucleic acid binding"/>
    <property type="evidence" value="ECO:0007669"/>
    <property type="project" value="InterPro"/>
</dbReference>
<dbReference type="PATRIC" id="fig|1125717.3.peg.1787"/>